<evidence type="ECO:0000313" key="1">
    <source>
        <dbReference type="EMBL" id="TWT57830.1"/>
    </source>
</evidence>
<accession>A0A5C5X4L1</accession>
<organism evidence="1 2">
    <name type="scientific">Thalassoglobus neptunius</name>
    <dbReference type="NCBI Taxonomy" id="1938619"/>
    <lineage>
        <taxon>Bacteria</taxon>
        <taxon>Pseudomonadati</taxon>
        <taxon>Planctomycetota</taxon>
        <taxon>Planctomycetia</taxon>
        <taxon>Planctomycetales</taxon>
        <taxon>Planctomycetaceae</taxon>
        <taxon>Thalassoglobus</taxon>
    </lineage>
</organism>
<sequence length="340" mass="38550">MALTMPTSKSSIKGRLLIDRPGWNRTKRRGCLKKVLLLGLGVIVFSSPADGQDSAATFEFRDHDVVIRDGKNVIARYVFSDAEIPRPYLCDVAAPNQFQVTRRHPPKPDLDATDHATMHPGIWLAFGDLSGSDFWRNRATIQHVEFLSDAQDDGEPRTLRERKRYLSKDGKRLCEEEFSLQVIVLKNAFVFEFDSVFTSDQEFFFGDQEEMGLGVRAATELAENAGGSMKSSGGAESAKVIWGQPAEWCDLSRAIEQDKVGVAIFCHRENFRSSCMHARDYGLMTANLFGREAMKQGERSRITVQPGEEFRLRYAVFVYAVPAERTIDIEHFYQDYLERN</sequence>
<name>A0A5C5X4L1_9PLAN</name>
<reference evidence="1 2" key="1">
    <citation type="submission" date="2019-02" db="EMBL/GenBank/DDBJ databases">
        <title>Deep-cultivation of Planctomycetes and their phenomic and genomic characterization uncovers novel biology.</title>
        <authorList>
            <person name="Wiegand S."/>
            <person name="Jogler M."/>
            <person name="Boedeker C."/>
            <person name="Pinto D."/>
            <person name="Vollmers J."/>
            <person name="Rivas-Marin E."/>
            <person name="Kohn T."/>
            <person name="Peeters S.H."/>
            <person name="Heuer A."/>
            <person name="Rast P."/>
            <person name="Oberbeckmann S."/>
            <person name="Bunk B."/>
            <person name="Jeske O."/>
            <person name="Meyerdierks A."/>
            <person name="Storesund J.E."/>
            <person name="Kallscheuer N."/>
            <person name="Luecker S."/>
            <person name="Lage O.M."/>
            <person name="Pohl T."/>
            <person name="Merkel B.J."/>
            <person name="Hornburger P."/>
            <person name="Mueller R.-W."/>
            <person name="Bruemmer F."/>
            <person name="Labrenz M."/>
            <person name="Spormann A.M."/>
            <person name="Op Den Camp H."/>
            <person name="Overmann J."/>
            <person name="Amann R."/>
            <person name="Jetten M.S.M."/>
            <person name="Mascher T."/>
            <person name="Medema M.H."/>
            <person name="Devos D.P."/>
            <person name="Kaster A.-K."/>
            <person name="Ovreas L."/>
            <person name="Rohde M."/>
            <person name="Galperin M.Y."/>
            <person name="Jogler C."/>
        </authorList>
    </citation>
    <scope>NUCLEOTIDE SEQUENCE [LARGE SCALE GENOMIC DNA]</scope>
    <source>
        <strain evidence="1 2">KOR42</strain>
    </source>
</reference>
<dbReference type="InterPro" id="IPR029475">
    <property type="entry name" value="DUF6807"/>
</dbReference>
<dbReference type="Proteomes" id="UP000317243">
    <property type="component" value="Unassembled WGS sequence"/>
</dbReference>
<comment type="caution">
    <text evidence="1">The sequence shown here is derived from an EMBL/GenBank/DDBJ whole genome shotgun (WGS) entry which is preliminary data.</text>
</comment>
<dbReference type="Pfam" id="PF14100">
    <property type="entry name" value="DUF6807"/>
    <property type="match status" value="1"/>
</dbReference>
<protein>
    <submittedName>
        <fullName evidence="1">Uncharacterized protein</fullName>
    </submittedName>
</protein>
<dbReference type="EMBL" id="SIHI01000001">
    <property type="protein sequence ID" value="TWT57830.1"/>
    <property type="molecule type" value="Genomic_DNA"/>
</dbReference>
<proteinExistence type="predicted"/>
<keyword evidence="2" id="KW-1185">Reference proteome</keyword>
<evidence type="ECO:0000313" key="2">
    <source>
        <dbReference type="Proteomes" id="UP000317243"/>
    </source>
</evidence>
<gene>
    <name evidence="1" type="ORF">KOR42_11970</name>
</gene>
<dbReference type="AlphaFoldDB" id="A0A5C5X4L1"/>